<organism evidence="1 2">
    <name type="scientific">Vreelandella neptunia</name>
    <dbReference type="NCBI Taxonomy" id="115551"/>
    <lineage>
        <taxon>Bacteria</taxon>
        <taxon>Pseudomonadati</taxon>
        <taxon>Pseudomonadota</taxon>
        <taxon>Gammaproteobacteria</taxon>
        <taxon>Oceanospirillales</taxon>
        <taxon>Halomonadaceae</taxon>
        <taxon>Vreelandella</taxon>
    </lineage>
</organism>
<accession>A0ABS9S2U9</accession>
<protein>
    <submittedName>
        <fullName evidence="1">Uncharacterized protein</fullName>
    </submittedName>
</protein>
<comment type="caution">
    <text evidence="1">The sequence shown here is derived from an EMBL/GenBank/DDBJ whole genome shotgun (WGS) entry which is preliminary data.</text>
</comment>
<evidence type="ECO:0000313" key="2">
    <source>
        <dbReference type="Proteomes" id="UP001320609"/>
    </source>
</evidence>
<keyword evidence="2" id="KW-1185">Reference proteome</keyword>
<dbReference type="RefSeq" id="WP_240716715.1">
    <property type="nucleotide sequence ID" value="NZ_JAKVTW010000001.1"/>
</dbReference>
<dbReference type="Proteomes" id="UP001320609">
    <property type="component" value="Unassembled WGS sequence"/>
</dbReference>
<gene>
    <name evidence="1" type="ORF">MLE19_03735</name>
</gene>
<evidence type="ECO:0000313" key="1">
    <source>
        <dbReference type="EMBL" id="MCH4810436.1"/>
    </source>
</evidence>
<reference evidence="1 2" key="1">
    <citation type="submission" date="2022-03" db="EMBL/GenBank/DDBJ databases">
        <title>Genomic signatures underlying metal tolerance in selected Arctic bacterial isolates.</title>
        <authorList>
            <person name="Thomas F.A."/>
            <person name="Venkatachalam S."/>
            <person name="Krishnan K.P."/>
        </authorList>
    </citation>
    <scope>NUCLEOTIDE SEQUENCE [LARGE SCALE GENOMIC DNA]</scope>
    <source>
        <strain evidence="1 2">HM116</strain>
    </source>
</reference>
<sequence length="202" mass="22979">MNDIFESVEEFEKRLNLPDGFYKKLVNEDDWSFIIKLSALFEAACTHALVTKLDKPELETCFSHLEQANARYGKVVLLKKMNVLYADQAKFLENLASLRNKMAHDISNVGFSLEDYAAQMDSNQKKSFAKWAGHGIYPEITIQGKTIKNIDFVIDNPKLSLWLTAAEILGCIYLEVDQAIYLQNTGVYRWLKNITSAGEGRS</sequence>
<proteinExistence type="predicted"/>
<name>A0ABS9S2U9_9GAMM</name>
<dbReference type="EMBL" id="JAKVTW010000001">
    <property type="protein sequence ID" value="MCH4810436.1"/>
    <property type="molecule type" value="Genomic_DNA"/>
</dbReference>